<dbReference type="Gene3D" id="1.20.120.160">
    <property type="entry name" value="HPT domain"/>
    <property type="match status" value="1"/>
</dbReference>
<feature type="region of interest" description="Disordered" evidence="9">
    <location>
        <begin position="458"/>
        <end position="486"/>
    </location>
</feature>
<dbReference type="SUPFAM" id="SSF47226">
    <property type="entry name" value="Histidine-containing phosphotransfer domain, HPT domain"/>
    <property type="match status" value="1"/>
</dbReference>
<dbReference type="SMART" id="SM01231">
    <property type="entry name" value="H-kinase_dim"/>
    <property type="match status" value="1"/>
</dbReference>
<dbReference type="Pfam" id="PF01627">
    <property type="entry name" value="Hpt"/>
    <property type="match status" value="1"/>
</dbReference>
<keyword evidence="6" id="KW-0902">Two-component regulatory system</keyword>
<dbReference type="Pfam" id="PF02895">
    <property type="entry name" value="H-kinase_dim"/>
    <property type="match status" value="1"/>
</dbReference>
<dbReference type="SUPFAM" id="SSF52172">
    <property type="entry name" value="CheY-like"/>
    <property type="match status" value="1"/>
</dbReference>
<dbReference type="InterPro" id="IPR004358">
    <property type="entry name" value="Sig_transdc_His_kin-like_C"/>
</dbReference>
<feature type="modified residue" description="Phosphohistidine" evidence="7">
    <location>
        <position position="51"/>
    </location>
</feature>
<protein>
    <recommendedName>
        <fullName evidence="2">histidine kinase</fullName>
        <ecNumber evidence="2">2.7.13.3</ecNumber>
    </recommendedName>
</protein>
<evidence type="ECO:0000256" key="5">
    <source>
        <dbReference type="ARBA" id="ARBA00022777"/>
    </source>
</evidence>
<dbReference type="Gene3D" id="1.10.287.560">
    <property type="entry name" value="Histidine kinase CheA-like, homodimeric domain"/>
    <property type="match status" value="1"/>
</dbReference>
<proteinExistence type="predicted"/>
<dbReference type="Gene3D" id="3.30.565.10">
    <property type="entry name" value="Histidine kinase-like ATPase, C-terminal domain"/>
    <property type="match status" value="1"/>
</dbReference>
<evidence type="ECO:0000256" key="8">
    <source>
        <dbReference type="PROSITE-ProRule" id="PRU00169"/>
    </source>
</evidence>
<dbReference type="InterPro" id="IPR036890">
    <property type="entry name" value="HATPase_C_sf"/>
</dbReference>
<accession>A0ABR8C4K0</accession>
<dbReference type="InterPro" id="IPR037006">
    <property type="entry name" value="CheA-like_homodim_sf"/>
</dbReference>
<dbReference type="InterPro" id="IPR008207">
    <property type="entry name" value="Sig_transdc_His_kin_Hpt_dom"/>
</dbReference>
<dbReference type="SUPFAM" id="SSF47384">
    <property type="entry name" value="Homodimeric domain of signal transducing histidine kinase"/>
    <property type="match status" value="1"/>
</dbReference>
<feature type="domain" description="Histidine kinase" evidence="10">
    <location>
        <begin position="652"/>
        <end position="856"/>
    </location>
</feature>
<evidence type="ECO:0000259" key="10">
    <source>
        <dbReference type="PROSITE" id="PS50109"/>
    </source>
</evidence>
<dbReference type="SUPFAM" id="SSF50341">
    <property type="entry name" value="CheW-like"/>
    <property type="match status" value="1"/>
</dbReference>
<organism evidence="13 14">
    <name type="scientific">Phormidium tenue FACHB-1050</name>
    <dbReference type="NCBI Taxonomy" id="2692857"/>
    <lineage>
        <taxon>Bacteria</taxon>
        <taxon>Bacillati</taxon>
        <taxon>Cyanobacteriota</taxon>
        <taxon>Cyanophyceae</taxon>
        <taxon>Oscillatoriophycideae</taxon>
        <taxon>Oscillatoriales</taxon>
        <taxon>Oscillatoriaceae</taxon>
        <taxon>Phormidium</taxon>
    </lineage>
</organism>
<evidence type="ECO:0000256" key="6">
    <source>
        <dbReference type="ARBA" id="ARBA00023012"/>
    </source>
</evidence>
<dbReference type="SMART" id="SM00260">
    <property type="entry name" value="CheW"/>
    <property type="match status" value="1"/>
</dbReference>
<comment type="caution">
    <text evidence="13">The sequence shown here is derived from an EMBL/GenBank/DDBJ whole genome shotgun (WGS) entry which is preliminary data.</text>
</comment>
<dbReference type="InterPro" id="IPR001789">
    <property type="entry name" value="Sig_transdc_resp-reg_receiver"/>
</dbReference>
<dbReference type="InterPro" id="IPR002545">
    <property type="entry name" value="CheW-lke_dom"/>
</dbReference>
<evidence type="ECO:0000256" key="4">
    <source>
        <dbReference type="ARBA" id="ARBA00022679"/>
    </source>
</evidence>
<evidence type="ECO:0000256" key="2">
    <source>
        <dbReference type="ARBA" id="ARBA00012438"/>
    </source>
</evidence>
<feature type="modified residue" description="4-aspartylphosphate" evidence="8">
    <location>
        <position position="1086"/>
    </location>
</feature>
<dbReference type="EC" id="2.7.13.3" evidence="2"/>
<dbReference type="PROSITE" id="PS50110">
    <property type="entry name" value="RESPONSE_REGULATORY"/>
    <property type="match status" value="1"/>
</dbReference>
<keyword evidence="3 8" id="KW-0597">Phosphoprotein</keyword>
<sequence length="1154" mass="128558">MYSTETEIHDQAYQFFMQEAPEFLQTIEMGLLSLREDRSTANIHAIMRAAHSIKGGSASLNFEGIKTVAHQLEDVFRSLYRFEGEIDADVEGLLLQAYDCLRLPLMEQLQSGRYDSAEAIAAAEPIFEVLKLYLGDTDEDVELPTAAELGVDIVQIVFEGDVQQGIVRLQNVLANPEGVPVTGEIRAQIEVFSGIGELLNLSGFKAIAQATLEALEHNPDKPILVGKVAIANFETARAEVLAGDRAQGGQLSPELIALTKSPSPHAQTDKAQANQTLKIATLSEESPFEMEFDNADDWFLSLEQELSETKFPDSQSEPQTETQSKIQINTPEDLISDSLADDFLEISPEINIEPSLNLFADSQGLSRFDDIDISSINSELWNPKTEPDSIDVDIDAVDIDDFADVDIDQLDLQYLDQLDQNFDIFSTSSEVLSNLDDDTGNLGKNDFNDLDNSDISELSRSLKSPKSSLTELTDQQNSFPLAKSAQDPKATLANYAPKKTAPIPTTVTPSIAETIRVDLPRLDRLNNFSSELVTQENASILQNQQLQSKIERIQKQFQSFDQLSKNLQTWLDKAQRSQVRTQELTVDSSQLDTIPTNFSASAGLLADFDPLQMDSYGHLHSFVQEALEDIAQMDEGMRDMKVLMQQTQQTQRRKQQILKQLRYDLLWSRMLPLGDILSSLPRMVREMSNKYNKQVNLKLFGTGTLVDKSVLEKLYDPFVHLVRNAFDHGTESTQKRLELGKPVIASIEIRAYYRGNQTYIEIKDDGQGLNPENIKAKAIATGLLELEKADQITNEDLYQFLFEPSFSTAEVVSELSGRGMGLSTVQEQVRSLKGSIEIKSEVGQGTTFTIKLPLTLSIAKLMIFSIQERLLAIAIDTLLGIIPIDANEVQIIQGKKFYRFEDRLIPLYSTDLFADGYPLPKQSQDIFNIESFTEENQIILLLFADGDQVMALPIDRVLNEQELAIKPFGKAIAPPPYLYGCTVLGNGTLVPVIDASALFSLKQSSHEAKGEYLSTSNASSTPTLVESKPKLIQRKTLLIVDDSLTARQSLYLTLEKFGYQVLQAGDGREAIEQLARSSEIKAVLCDVEMPNMNGFEFLAFCRKEPRYLNIPIVMLTSRSGAKHRGVAQMLGASGYLTKPYLEQELIKTIQTLLV</sequence>
<dbReference type="SUPFAM" id="SSF55874">
    <property type="entry name" value="ATPase domain of HSP90 chaperone/DNA topoisomerase II/histidine kinase"/>
    <property type="match status" value="1"/>
</dbReference>
<dbReference type="CDD" id="cd16916">
    <property type="entry name" value="HATPase_CheA-like"/>
    <property type="match status" value="1"/>
</dbReference>
<dbReference type="Gene3D" id="2.30.30.40">
    <property type="entry name" value="SH3 Domains"/>
    <property type="match status" value="1"/>
</dbReference>
<dbReference type="InterPro" id="IPR036641">
    <property type="entry name" value="HPT_dom_sf"/>
</dbReference>
<dbReference type="SMART" id="SM00387">
    <property type="entry name" value="HATPase_c"/>
    <property type="match status" value="1"/>
</dbReference>
<dbReference type="InterPro" id="IPR011006">
    <property type="entry name" value="CheY-like_superfamily"/>
</dbReference>
<dbReference type="Gene3D" id="3.40.50.2300">
    <property type="match status" value="1"/>
</dbReference>
<keyword evidence="14" id="KW-1185">Reference proteome</keyword>
<evidence type="ECO:0000259" key="11">
    <source>
        <dbReference type="PROSITE" id="PS50110"/>
    </source>
</evidence>
<gene>
    <name evidence="13" type="ORF">H6G05_02160</name>
</gene>
<evidence type="ECO:0000259" key="12">
    <source>
        <dbReference type="PROSITE" id="PS50894"/>
    </source>
</evidence>
<comment type="catalytic activity">
    <reaction evidence="1">
        <text>ATP + protein L-histidine = ADP + protein N-phospho-L-histidine.</text>
        <dbReference type="EC" id="2.7.13.3"/>
    </reaction>
</comment>
<keyword evidence="4" id="KW-0808">Transferase</keyword>
<feature type="compositionally biased region" description="Low complexity" evidence="9">
    <location>
        <begin position="458"/>
        <end position="469"/>
    </location>
</feature>
<evidence type="ECO:0000313" key="14">
    <source>
        <dbReference type="Proteomes" id="UP000618445"/>
    </source>
</evidence>
<feature type="domain" description="Response regulatory" evidence="11">
    <location>
        <begin position="1036"/>
        <end position="1153"/>
    </location>
</feature>
<dbReference type="PANTHER" id="PTHR43395">
    <property type="entry name" value="SENSOR HISTIDINE KINASE CHEA"/>
    <property type="match status" value="1"/>
</dbReference>
<dbReference type="Pfam" id="PF01584">
    <property type="entry name" value="CheW"/>
    <property type="match status" value="1"/>
</dbReference>
<dbReference type="InterPro" id="IPR036061">
    <property type="entry name" value="CheW-like_dom_sf"/>
</dbReference>
<dbReference type="Pfam" id="PF02518">
    <property type="entry name" value="HATPase_c"/>
    <property type="match status" value="1"/>
</dbReference>
<dbReference type="PRINTS" id="PR00344">
    <property type="entry name" value="BCTRLSENSOR"/>
</dbReference>
<evidence type="ECO:0000313" key="13">
    <source>
        <dbReference type="EMBL" id="MBD2315653.1"/>
    </source>
</evidence>
<evidence type="ECO:0000256" key="3">
    <source>
        <dbReference type="ARBA" id="ARBA00022553"/>
    </source>
</evidence>
<dbReference type="InterPro" id="IPR003594">
    <property type="entry name" value="HATPase_dom"/>
</dbReference>
<feature type="compositionally biased region" description="Polar residues" evidence="9">
    <location>
        <begin position="470"/>
        <end position="479"/>
    </location>
</feature>
<evidence type="ECO:0000256" key="9">
    <source>
        <dbReference type="SAM" id="MobiDB-lite"/>
    </source>
</evidence>
<dbReference type="Pfam" id="PF00072">
    <property type="entry name" value="Response_reg"/>
    <property type="match status" value="1"/>
</dbReference>
<feature type="domain" description="HPt" evidence="12">
    <location>
        <begin position="5"/>
        <end position="112"/>
    </location>
</feature>
<dbReference type="SMART" id="SM00073">
    <property type="entry name" value="HPT"/>
    <property type="match status" value="1"/>
</dbReference>
<dbReference type="InterPro" id="IPR036097">
    <property type="entry name" value="HisK_dim/P_sf"/>
</dbReference>
<dbReference type="InterPro" id="IPR005467">
    <property type="entry name" value="His_kinase_dom"/>
</dbReference>
<dbReference type="PANTHER" id="PTHR43395:SF1">
    <property type="entry name" value="CHEMOTAXIS PROTEIN CHEA"/>
    <property type="match status" value="1"/>
</dbReference>
<dbReference type="InterPro" id="IPR004105">
    <property type="entry name" value="CheA-like_dim"/>
</dbReference>
<dbReference type="PROSITE" id="PS50894">
    <property type="entry name" value="HPT"/>
    <property type="match status" value="1"/>
</dbReference>
<dbReference type="RefSeq" id="WP_190575924.1">
    <property type="nucleotide sequence ID" value="NZ_CAWPQU010000012.1"/>
</dbReference>
<dbReference type="CDD" id="cd00088">
    <property type="entry name" value="HPT"/>
    <property type="match status" value="1"/>
</dbReference>
<keyword evidence="5 13" id="KW-0418">Kinase</keyword>
<dbReference type="SMART" id="SM00448">
    <property type="entry name" value="REC"/>
    <property type="match status" value="1"/>
</dbReference>
<reference evidence="13 14" key="1">
    <citation type="journal article" date="2020" name="ISME J.">
        <title>Comparative genomics reveals insights into cyanobacterial evolution and habitat adaptation.</title>
        <authorList>
            <person name="Chen M.Y."/>
            <person name="Teng W.K."/>
            <person name="Zhao L."/>
            <person name="Hu C.X."/>
            <person name="Zhou Y.K."/>
            <person name="Han B.P."/>
            <person name="Song L.R."/>
            <person name="Shu W.S."/>
        </authorList>
    </citation>
    <scope>NUCLEOTIDE SEQUENCE [LARGE SCALE GENOMIC DNA]</scope>
    <source>
        <strain evidence="13 14">FACHB-1050</strain>
    </source>
</reference>
<dbReference type="GO" id="GO:0016301">
    <property type="term" value="F:kinase activity"/>
    <property type="evidence" value="ECO:0007669"/>
    <property type="project" value="UniProtKB-KW"/>
</dbReference>
<evidence type="ECO:0000256" key="7">
    <source>
        <dbReference type="PROSITE-ProRule" id="PRU00110"/>
    </source>
</evidence>
<evidence type="ECO:0000256" key="1">
    <source>
        <dbReference type="ARBA" id="ARBA00000085"/>
    </source>
</evidence>
<dbReference type="PROSITE" id="PS50109">
    <property type="entry name" value="HIS_KIN"/>
    <property type="match status" value="1"/>
</dbReference>
<name>A0ABR8C4K0_9CYAN</name>
<dbReference type="Proteomes" id="UP000618445">
    <property type="component" value="Unassembled WGS sequence"/>
</dbReference>
<dbReference type="InterPro" id="IPR051315">
    <property type="entry name" value="Bact_Chemotaxis_CheA"/>
</dbReference>
<dbReference type="EMBL" id="JACJQY010000002">
    <property type="protein sequence ID" value="MBD2315653.1"/>
    <property type="molecule type" value="Genomic_DNA"/>
</dbReference>